<evidence type="ECO:0000313" key="4">
    <source>
        <dbReference type="Proteomes" id="UP000011715"/>
    </source>
</evidence>
<dbReference type="Proteomes" id="UP000011715">
    <property type="component" value="Unassembled WGS sequence"/>
</dbReference>
<accession>A0A0C4EGA2</accession>
<feature type="region of interest" description="Disordered" evidence="1">
    <location>
        <begin position="122"/>
        <end position="153"/>
    </location>
</feature>
<feature type="region of interest" description="Disordered" evidence="1">
    <location>
        <begin position="1"/>
        <end position="98"/>
    </location>
</feature>
<evidence type="ECO:0000313" key="3">
    <source>
        <dbReference type="EnsemblFungi" id="MAPG_11829T0"/>
    </source>
</evidence>
<gene>
    <name evidence="2" type="ORF">MAPG_11829</name>
</gene>
<sequence>MSSDNLRYSLRSRRHLKQDGGLTDEPCGGEHRPSTVAAGSATAGHVQPATHDHKPQPAADEQPNTSASSRQSCDSSESHTATGISGAASSSSTATLVASTASNHIQGIPLEDFTYGYLASRGVFTSPGSIQPPTSNVRGAVRSSRDVDPVPAPPPPPTCCAVCASSAEAANGQTTPETTTDGDDTGTVALSSSGYDSDETIAADGPDWTV</sequence>
<evidence type="ECO:0000256" key="1">
    <source>
        <dbReference type="SAM" id="MobiDB-lite"/>
    </source>
</evidence>
<name>A0A0C4EGA2_MAGP6</name>
<dbReference type="AlphaFoldDB" id="A0A0C4EGA2"/>
<protein>
    <submittedName>
        <fullName evidence="2 3">Uncharacterized protein</fullName>
    </submittedName>
</protein>
<dbReference type="EMBL" id="ADBL01002934">
    <property type="status" value="NOT_ANNOTATED_CDS"/>
    <property type="molecule type" value="Genomic_DNA"/>
</dbReference>
<feature type="region of interest" description="Disordered" evidence="1">
    <location>
        <begin position="168"/>
        <end position="210"/>
    </location>
</feature>
<dbReference type="VEuPathDB" id="FungiDB:MAPG_11829"/>
<keyword evidence="4" id="KW-1185">Reference proteome</keyword>
<reference evidence="3" key="5">
    <citation type="submission" date="2015-06" db="UniProtKB">
        <authorList>
            <consortium name="EnsemblFungi"/>
        </authorList>
    </citation>
    <scope>IDENTIFICATION</scope>
    <source>
        <strain evidence="3">ATCC 64411</strain>
    </source>
</reference>
<feature type="compositionally biased region" description="Polar residues" evidence="1">
    <location>
        <begin position="62"/>
        <end position="75"/>
    </location>
</feature>
<feature type="compositionally biased region" description="Low complexity" evidence="1">
    <location>
        <begin position="168"/>
        <end position="179"/>
    </location>
</feature>
<dbReference type="EMBL" id="GL877007">
    <property type="protein sequence ID" value="KLU92867.1"/>
    <property type="molecule type" value="Genomic_DNA"/>
</dbReference>
<feature type="compositionally biased region" description="Low complexity" evidence="1">
    <location>
        <begin position="78"/>
        <end position="98"/>
    </location>
</feature>
<proteinExistence type="predicted"/>
<evidence type="ECO:0000313" key="2">
    <source>
        <dbReference type="EMBL" id="KLU92867.1"/>
    </source>
</evidence>
<reference evidence="2" key="3">
    <citation type="submission" date="2011-03" db="EMBL/GenBank/DDBJ databases">
        <title>Annotation of Magnaporthe poae ATCC 64411.</title>
        <authorList>
            <person name="Ma L.-J."/>
            <person name="Dead R."/>
            <person name="Young S.K."/>
            <person name="Zeng Q."/>
            <person name="Gargeya S."/>
            <person name="Fitzgerald M."/>
            <person name="Haas B."/>
            <person name="Abouelleil A."/>
            <person name="Alvarado L."/>
            <person name="Arachchi H.M."/>
            <person name="Berlin A."/>
            <person name="Brown A."/>
            <person name="Chapman S.B."/>
            <person name="Chen Z."/>
            <person name="Dunbar C."/>
            <person name="Freedman E."/>
            <person name="Gearin G."/>
            <person name="Gellesch M."/>
            <person name="Goldberg J."/>
            <person name="Griggs A."/>
            <person name="Gujja S."/>
            <person name="Heiman D."/>
            <person name="Howarth C."/>
            <person name="Larson L."/>
            <person name="Lui A."/>
            <person name="MacDonald P.J.P."/>
            <person name="Mehta T."/>
            <person name="Montmayeur A."/>
            <person name="Murphy C."/>
            <person name="Neiman D."/>
            <person name="Pearson M."/>
            <person name="Priest M."/>
            <person name="Roberts A."/>
            <person name="Saif S."/>
            <person name="Shea T."/>
            <person name="Shenoy N."/>
            <person name="Sisk P."/>
            <person name="Stolte C."/>
            <person name="Sykes S."/>
            <person name="Yandava C."/>
            <person name="Wortman J."/>
            <person name="Nusbaum C."/>
            <person name="Birren B."/>
        </authorList>
    </citation>
    <scope>NUCLEOTIDE SEQUENCE</scope>
    <source>
        <strain evidence="2">ATCC 64411</strain>
    </source>
</reference>
<dbReference type="EnsemblFungi" id="MAPG_11829T0">
    <property type="protein sequence ID" value="MAPG_11829T0"/>
    <property type="gene ID" value="MAPG_11829"/>
</dbReference>
<organism evidence="3 4">
    <name type="scientific">Magnaporthiopsis poae (strain ATCC 64411 / 73-15)</name>
    <name type="common">Kentucky bluegrass fungus</name>
    <name type="synonym">Magnaporthe poae</name>
    <dbReference type="NCBI Taxonomy" id="644358"/>
    <lineage>
        <taxon>Eukaryota</taxon>
        <taxon>Fungi</taxon>
        <taxon>Dikarya</taxon>
        <taxon>Ascomycota</taxon>
        <taxon>Pezizomycotina</taxon>
        <taxon>Sordariomycetes</taxon>
        <taxon>Sordariomycetidae</taxon>
        <taxon>Magnaporthales</taxon>
        <taxon>Magnaporthaceae</taxon>
        <taxon>Magnaporthiopsis</taxon>
    </lineage>
</organism>
<feature type="compositionally biased region" description="Polar residues" evidence="1">
    <location>
        <begin position="126"/>
        <end position="137"/>
    </location>
</feature>
<reference evidence="2" key="2">
    <citation type="submission" date="2010-05" db="EMBL/GenBank/DDBJ databases">
        <title>The Genome Sequence of Magnaporthe poae strain ATCC 64411.</title>
        <authorList>
            <consortium name="The Broad Institute Genome Sequencing Platform"/>
            <consortium name="Broad Institute Genome Sequencing Center for Infectious Disease"/>
            <person name="Ma L.-J."/>
            <person name="Dead R."/>
            <person name="Young S."/>
            <person name="Zeng Q."/>
            <person name="Koehrsen M."/>
            <person name="Alvarado L."/>
            <person name="Berlin A."/>
            <person name="Chapman S.B."/>
            <person name="Chen Z."/>
            <person name="Freedman E."/>
            <person name="Gellesch M."/>
            <person name="Goldberg J."/>
            <person name="Griggs A."/>
            <person name="Gujja S."/>
            <person name="Heilman E.R."/>
            <person name="Heiman D."/>
            <person name="Hepburn T."/>
            <person name="Howarth C."/>
            <person name="Jen D."/>
            <person name="Larson L."/>
            <person name="Mehta T."/>
            <person name="Neiman D."/>
            <person name="Pearson M."/>
            <person name="Roberts A."/>
            <person name="Saif S."/>
            <person name="Shea T."/>
            <person name="Shenoy N."/>
            <person name="Sisk P."/>
            <person name="Stolte C."/>
            <person name="Sykes S."/>
            <person name="Walk T."/>
            <person name="White J."/>
            <person name="Yandava C."/>
            <person name="Haas B."/>
            <person name="Nusbaum C."/>
            <person name="Birren B."/>
        </authorList>
    </citation>
    <scope>NUCLEOTIDE SEQUENCE</scope>
    <source>
        <strain evidence="2">ATCC 64411</strain>
    </source>
</reference>
<reference evidence="3" key="4">
    <citation type="journal article" date="2015" name="G3 (Bethesda)">
        <title>Genome sequences of three phytopathogenic species of the Magnaporthaceae family of fungi.</title>
        <authorList>
            <person name="Okagaki L.H."/>
            <person name="Nunes C.C."/>
            <person name="Sailsbery J."/>
            <person name="Clay B."/>
            <person name="Brown D."/>
            <person name="John T."/>
            <person name="Oh Y."/>
            <person name="Young N."/>
            <person name="Fitzgerald M."/>
            <person name="Haas B.J."/>
            <person name="Zeng Q."/>
            <person name="Young S."/>
            <person name="Adiconis X."/>
            <person name="Fan L."/>
            <person name="Levin J.Z."/>
            <person name="Mitchell T.K."/>
            <person name="Okubara P.A."/>
            <person name="Farman M.L."/>
            <person name="Kohn L.M."/>
            <person name="Birren B."/>
            <person name="Ma L.-J."/>
            <person name="Dean R.A."/>
        </authorList>
    </citation>
    <scope>NUCLEOTIDE SEQUENCE</scope>
    <source>
        <strain evidence="3">ATCC 64411 / 73-15</strain>
    </source>
</reference>
<reference evidence="4" key="1">
    <citation type="submission" date="2010-05" db="EMBL/GenBank/DDBJ databases">
        <title>The genome sequence of Magnaporthe poae strain ATCC 64411.</title>
        <authorList>
            <person name="Ma L.-J."/>
            <person name="Dead R."/>
            <person name="Young S."/>
            <person name="Zeng Q."/>
            <person name="Koehrsen M."/>
            <person name="Alvarado L."/>
            <person name="Berlin A."/>
            <person name="Chapman S.B."/>
            <person name="Chen Z."/>
            <person name="Freedman E."/>
            <person name="Gellesch M."/>
            <person name="Goldberg J."/>
            <person name="Griggs A."/>
            <person name="Gujja S."/>
            <person name="Heilman E.R."/>
            <person name="Heiman D."/>
            <person name="Hepburn T."/>
            <person name="Howarth C."/>
            <person name="Jen D."/>
            <person name="Larson L."/>
            <person name="Mehta T."/>
            <person name="Neiman D."/>
            <person name="Pearson M."/>
            <person name="Roberts A."/>
            <person name="Saif S."/>
            <person name="Shea T."/>
            <person name="Shenoy N."/>
            <person name="Sisk P."/>
            <person name="Stolte C."/>
            <person name="Sykes S."/>
            <person name="Walk T."/>
            <person name="White J."/>
            <person name="Yandava C."/>
            <person name="Haas B."/>
            <person name="Nusbaum C."/>
            <person name="Birren B."/>
        </authorList>
    </citation>
    <scope>NUCLEOTIDE SEQUENCE [LARGE SCALE GENOMIC DNA]</scope>
    <source>
        <strain evidence="4">ATCC 64411 / 73-15</strain>
    </source>
</reference>